<gene>
    <name evidence="9" type="ORF">RDWZM_004550</name>
</gene>
<keyword evidence="6" id="KW-0539">Nucleus</keyword>
<organism evidence="9 10">
    <name type="scientific">Blomia tropicalis</name>
    <name type="common">Mite</name>
    <dbReference type="NCBI Taxonomy" id="40697"/>
    <lineage>
        <taxon>Eukaryota</taxon>
        <taxon>Metazoa</taxon>
        <taxon>Ecdysozoa</taxon>
        <taxon>Arthropoda</taxon>
        <taxon>Chelicerata</taxon>
        <taxon>Arachnida</taxon>
        <taxon>Acari</taxon>
        <taxon>Acariformes</taxon>
        <taxon>Sarcoptiformes</taxon>
        <taxon>Astigmata</taxon>
        <taxon>Glycyphagoidea</taxon>
        <taxon>Echimyopodidae</taxon>
        <taxon>Blomia</taxon>
    </lineage>
</organism>
<dbReference type="InterPro" id="IPR000690">
    <property type="entry name" value="Matrin/U1-C_Znf_C2H2"/>
</dbReference>
<dbReference type="GO" id="GO:0046540">
    <property type="term" value="C:U4/U6 x U5 tri-snRNP complex"/>
    <property type="evidence" value="ECO:0007669"/>
    <property type="project" value="TreeGrafter"/>
</dbReference>
<keyword evidence="5" id="KW-0238">DNA-binding</keyword>
<feature type="compositionally biased region" description="Basic and acidic residues" evidence="7">
    <location>
        <begin position="56"/>
        <end position="80"/>
    </location>
</feature>
<dbReference type="OMA" id="HKIHQIK"/>
<dbReference type="InterPro" id="IPR013087">
    <property type="entry name" value="Znf_C2H2_type"/>
</dbReference>
<dbReference type="InterPro" id="IPR003604">
    <property type="entry name" value="Matrin/U1-like-C_Znf_C2H2"/>
</dbReference>
<dbReference type="SUPFAM" id="SSF57667">
    <property type="entry name" value="beta-beta-alpha zinc fingers"/>
    <property type="match status" value="1"/>
</dbReference>
<dbReference type="GO" id="GO:0008270">
    <property type="term" value="F:zinc ion binding"/>
    <property type="evidence" value="ECO:0007669"/>
    <property type="project" value="UniProtKB-KW"/>
</dbReference>
<dbReference type="EMBL" id="JAPWDV010000002">
    <property type="protein sequence ID" value="KAJ6218738.1"/>
    <property type="molecule type" value="Genomic_DNA"/>
</dbReference>
<dbReference type="OrthoDB" id="30343at2759"/>
<dbReference type="Pfam" id="PF12874">
    <property type="entry name" value="zf-met"/>
    <property type="match status" value="1"/>
</dbReference>
<dbReference type="SMART" id="SM00451">
    <property type="entry name" value="ZnF_U1"/>
    <property type="match status" value="1"/>
</dbReference>
<name>A0A9Q0RK42_BLOTA</name>
<evidence type="ECO:0000256" key="2">
    <source>
        <dbReference type="ARBA" id="ARBA00022723"/>
    </source>
</evidence>
<dbReference type="GO" id="GO:0000398">
    <property type="term" value="P:mRNA splicing, via spliceosome"/>
    <property type="evidence" value="ECO:0007669"/>
    <property type="project" value="InterPro"/>
</dbReference>
<comment type="subcellular location">
    <subcellularLocation>
        <location evidence="1">Nucleus</location>
    </subcellularLocation>
</comment>
<dbReference type="PANTHER" id="PTHR45986">
    <property type="entry name" value="ZINC FINGER MATRIN-TYPE PROTEIN 2"/>
    <property type="match status" value="1"/>
</dbReference>
<keyword evidence="2" id="KW-0479">Metal-binding</keyword>
<evidence type="ECO:0000313" key="9">
    <source>
        <dbReference type="EMBL" id="KAJ6218738.1"/>
    </source>
</evidence>
<accession>A0A9Q0RK42</accession>
<evidence type="ECO:0000313" key="10">
    <source>
        <dbReference type="Proteomes" id="UP001142055"/>
    </source>
</evidence>
<reference evidence="9" key="1">
    <citation type="submission" date="2022-12" db="EMBL/GenBank/DDBJ databases">
        <title>Genome assemblies of Blomia tropicalis.</title>
        <authorList>
            <person name="Cui Y."/>
        </authorList>
    </citation>
    <scope>NUCLEOTIDE SEQUENCE</scope>
    <source>
        <tissue evidence="9">Adult mites</tissue>
    </source>
</reference>
<keyword evidence="4" id="KW-0862">Zinc</keyword>
<comment type="caution">
    <text evidence="9">The sequence shown here is derived from an EMBL/GenBank/DDBJ whole genome shotgun (WGS) entry which is preliminary data.</text>
</comment>
<evidence type="ECO:0000256" key="4">
    <source>
        <dbReference type="ARBA" id="ARBA00022833"/>
    </source>
</evidence>
<dbReference type="Proteomes" id="UP001142055">
    <property type="component" value="Chromosome 2"/>
</dbReference>
<evidence type="ECO:0000256" key="3">
    <source>
        <dbReference type="ARBA" id="ARBA00022771"/>
    </source>
</evidence>
<dbReference type="PROSITE" id="PS50171">
    <property type="entry name" value="ZF_MATRIN"/>
    <property type="match status" value="1"/>
</dbReference>
<feature type="compositionally biased region" description="Basic and acidic residues" evidence="7">
    <location>
        <begin position="10"/>
        <end position="29"/>
    </location>
</feature>
<dbReference type="GO" id="GO:0003677">
    <property type="term" value="F:DNA binding"/>
    <property type="evidence" value="ECO:0007669"/>
    <property type="project" value="UniProtKB-KW"/>
</dbReference>
<dbReference type="AlphaFoldDB" id="A0A9Q0RK42"/>
<sequence>MYGSNSSATDFRRKWDRDEYERKAQERINSRRKKNGKTNDNNDNKIENNVDNNRPPSDDESKDDAKPKEPPKKRVDLKAREYRVDLESKVGKTVVISKATPSSQAGGYYCEVCDCVVKDSINYLDHINGKKHQRNLGMNMRVKRSTLDDVKARFELKLKQREEVKKSYDIEERVKELKEEEEKVREYRKEKRKEKKNKRKRRQEEEEDEIIGDDGDQMAAMMGFGSFGSSKK</sequence>
<dbReference type="FunFam" id="3.30.160.60:FF:000282">
    <property type="entry name" value="Zinc finger, matrin-type 2"/>
    <property type="match status" value="1"/>
</dbReference>
<dbReference type="Gene3D" id="3.30.160.60">
    <property type="entry name" value="Classic Zinc Finger"/>
    <property type="match status" value="1"/>
</dbReference>
<feature type="region of interest" description="Disordered" evidence="7">
    <location>
        <begin position="1"/>
        <end position="80"/>
    </location>
</feature>
<evidence type="ECO:0000256" key="1">
    <source>
        <dbReference type="ARBA" id="ARBA00004123"/>
    </source>
</evidence>
<evidence type="ECO:0000256" key="6">
    <source>
        <dbReference type="ARBA" id="ARBA00023242"/>
    </source>
</evidence>
<dbReference type="InterPro" id="IPR040107">
    <property type="entry name" value="Snu23"/>
</dbReference>
<protein>
    <recommendedName>
        <fullName evidence="8">Matrin-type domain-containing protein</fullName>
    </recommendedName>
</protein>
<dbReference type="GO" id="GO:0005681">
    <property type="term" value="C:spliceosomal complex"/>
    <property type="evidence" value="ECO:0007669"/>
    <property type="project" value="InterPro"/>
</dbReference>
<keyword evidence="3" id="KW-0863">Zinc-finger</keyword>
<feature type="compositionally biased region" description="Acidic residues" evidence="7">
    <location>
        <begin position="205"/>
        <end position="216"/>
    </location>
</feature>
<proteinExistence type="predicted"/>
<feature type="region of interest" description="Disordered" evidence="7">
    <location>
        <begin position="181"/>
        <end position="232"/>
    </location>
</feature>
<evidence type="ECO:0000256" key="7">
    <source>
        <dbReference type="SAM" id="MobiDB-lite"/>
    </source>
</evidence>
<feature type="compositionally biased region" description="Basic residues" evidence="7">
    <location>
        <begin position="190"/>
        <end position="201"/>
    </location>
</feature>
<dbReference type="InterPro" id="IPR036236">
    <property type="entry name" value="Znf_C2H2_sf"/>
</dbReference>
<dbReference type="PANTHER" id="PTHR45986:SF1">
    <property type="entry name" value="ZINC FINGER MATRIN-TYPE PROTEIN 2"/>
    <property type="match status" value="1"/>
</dbReference>
<evidence type="ECO:0000256" key="5">
    <source>
        <dbReference type="ARBA" id="ARBA00023125"/>
    </source>
</evidence>
<evidence type="ECO:0000259" key="8">
    <source>
        <dbReference type="PROSITE" id="PS50171"/>
    </source>
</evidence>
<keyword evidence="10" id="KW-1185">Reference proteome</keyword>
<feature type="domain" description="Matrin-type" evidence="8">
    <location>
        <begin position="108"/>
        <end position="138"/>
    </location>
</feature>